<keyword evidence="1" id="KW-0677">Repeat</keyword>
<evidence type="ECO:0008006" key="5">
    <source>
        <dbReference type="Google" id="ProtNLM"/>
    </source>
</evidence>
<dbReference type="GeneID" id="40316308"/>
<dbReference type="SMART" id="SM00698">
    <property type="entry name" value="MORN"/>
    <property type="match status" value="3"/>
</dbReference>
<comment type="caution">
    <text evidence="3">The sequence shown here is derived from an EMBL/GenBank/DDBJ whole genome shotgun (WGS) entry which is preliminary data.</text>
</comment>
<protein>
    <recommendedName>
        <fullName evidence="5">MORN repeat-containing protein</fullName>
    </recommendedName>
</protein>
<feature type="region of interest" description="Disordered" evidence="2">
    <location>
        <begin position="464"/>
        <end position="503"/>
    </location>
</feature>
<feature type="compositionally biased region" description="Polar residues" evidence="2">
    <location>
        <begin position="1030"/>
        <end position="1043"/>
    </location>
</feature>
<evidence type="ECO:0000256" key="2">
    <source>
        <dbReference type="SAM" id="MobiDB-lite"/>
    </source>
</evidence>
<dbReference type="Gene3D" id="2.20.110.10">
    <property type="entry name" value="Histone H3 K4-specific methyltransferase SET7/9 N-terminal domain"/>
    <property type="match status" value="1"/>
</dbReference>
<organism evidence="3 4">
    <name type="scientific">Trypanosoma conorhini</name>
    <dbReference type="NCBI Taxonomy" id="83891"/>
    <lineage>
        <taxon>Eukaryota</taxon>
        <taxon>Discoba</taxon>
        <taxon>Euglenozoa</taxon>
        <taxon>Kinetoplastea</taxon>
        <taxon>Metakinetoplastina</taxon>
        <taxon>Trypanosomatida</taxon>
        <taxon>Trypanosomatidae</taxon>
        <taxon>Trypanosoma</taxon>
    </lineage>
</organism>
<evidence type="ECO:0000256" key="1">
    <source>
        <dbReference type="ARBA" id="ARBA00022737"/>
    </source>
</evidence>
<feature type="compositionally biased region" description="Polar residues" evidence="2">
    <location>
        <begin position="464"/>
        <end position="479"/>
    </location>
</feature>
<gene>
    <name evidence="3" type="ORF">Tco025E_02697</name>
</gene>
<dbReference type="PANTHER" id="PTHR43215">
    <property type="entry name" value="RADIAL SPOKE HEAD 1 HOMOLOG"/>
    <property type="match status" value="1"/>
</dbReference>
<keyword evidence="4" id="KW-1185">Reference proteome</keyword>
<feature type="compositionally biased region" description="Low complexity" evidence="2">
    <location>
        <begin position="1108"/>
        <end position="1118"/>
    </location>
</feature>
<feature type="compositionally biased region" description="Pro residues" evidence="2">
    <location>
        <begin position="1"/>
        <end position="10"/>
    </location>
</feature>
<dbReference type="AlphaFoldDB" id="A0A422Q1U9"/>
<proteinExistence type="predicted"/>
<accession>A0A422Q1U9</accession>
<dbReference type="OrthoDB" id="266722at2759"/>
<sequence>MSVPAPPAQPQPADVTFESHRSGAQRVVMCPIEFGASPAIQPRQLEKHAGLGVKLQHLRQRHLYTGEVVRAGGTCDCGNSSNVFIPHGVGTLACLLYAKSGTGGGLAGKSAAPVGLPHALVVREYGEVEELRDAVLLTFSTYTGSFSHGRRQGKGRLTVHPHYYIDCHWDGDAPLLDRTPCVLCCHPSAGAPPALAREQANPTRVGATAGTDADARGTTQYIGMISLISSELTPHRGSFAGLAWAEQARFVPDGVGEMLYPQGSRYCGFWQCGQRHGFGVEYDPHVGTVYMGGFVDDHRDGSGTLHYCATGVMFSGSWKRGELTDTSNAVLPTSPFVLQGALWKSYEQWSFAHGTLMRAPVSLSGIWEPLFLSFDEKLASLSWEEEGAAVPNEESDDADERFLSLLASMMQSAEFKALLVPFQRCYYFLYKSCVGRRRREPNGHASLTATGHSRLQRPCFSLPASASGSAPVTRSSLLTTVDEESRPQSIPRDGPHSHWPSLRRSRRQRLTPLLLHLRELGHERRQGAAAAPEGGCWSCPSWCAEMGVGGGEEGAEDAVSCFHTESLAEGLATRMSPTKLFERAMHDLASFVSSVRLRLLSYVAAHPSACDVSVSKRVLAVCWDSAYALVAPVIHELAAAAEADAVVAAALAVQRCASLTRQDFVPTAPANNFCGSDAERATTEHLAGLFRSPTRHSRRAVEQTTNGQLLCFGPRVGGREDAPAVHFSPAGIFAAFASACTHAVGLFPRNAFLQERWVSYSVLEAFNHAEGAHPRDALSPPALLRILQFLAAEVNPRYPFPGAAGDTRGDASGPAGGTAEVVDSWLNSITASCAAPKAATEVLSLLGEARAGVARLQSVYPTIRLNYWPSFAVDFIDVESGRQSIVYPLEELAVRTRFVLLAAAELLQRRPPPRGEERARDWRIGNAAAGGGGAAAAGVQAEARTAAAGPKADGFTQWLLRLPVTVMLQALRQQADADVKEVPTAQEDALARAGEQRRGPVPPLRVPPSEVLPWIVECIGGMLESPNFPSATASSLAPRQTSVQAQPLQQPPTPGTGERHVDPAGPEGATAAEVLLGGATATQAVGTDAAAQSLEFQWKHFIPITTTTSSRSGTLSLGDAADGPTSASASAAAAAPELLSEGEKLHVSLLQGLLSDVGVGMQLRMCLCYDTEDDVASAAHAQQKRSLAGAETARCCVGKEAVLSLQVRLSFLGSRVWEVLADAWLAASPRPRASATAVQHTRRKCNLTDAPQLVQ</sequence>
<name>A0A422Q1U9_9TRYP</name>
<dbReference type="SUPFAM" id="SSF82185">
    <property type="entry name" value="Histone H3 K4-specific methyltransferase SET7/9 N-terminal domain"/>
    <property type="match status" value="1"/>
</dbReference>
<dbReference type="InterPro" id="IPR003409">
    <property type="entry name" value="MORN"/>
</dbReference>
<evidence type="ECO:0000313" key="3">
    <source>
        <dbReference type="EMBL" id="RNF23939.1"/>
    </source>
</evidence>
<dbReference type="PANTHER" id="PTHR43215:SF14">
    <property type="entry name" value="RADIAL SPOKE HEAD 1 HOMOLOG"/>
    <property type="match status" value="1"/>
</dbReference>
<feature type="region of interest" description="Disordered" evidence="2">
    <location>
        <begin position="1"/>
        <end position="20"/>
    </location>
</feature>
<dbReference type="Pfam" id="PF02493">
    <property type="entry name" value="MORN"/>
    <property type="match status" value="3"/>
</dbReference>
<dbReference type="RefSeq" id="XP_029230287.1">
    <property type="nucleotide sequence ID" value="XM_029369621.1"/>
</dbReference>
<reference evidence="3 4" key="1">
    <citation type="journal article" date="2018" name="BMC Genomics">
        <title>Genomic comparison of Trypanosoma conorhini and Trypanosoma rangeli to Trypanosoma cruzi strains of high and low virulence.</title>
        <authorList>
            <person name="Bradwell K.R."/>
            <person name="Koparde V.N."/>
            <person name="Matveyev A.V."/>
            <person name="Serrano M.G."/>
            <person name="Alves J.M."/>
            <person name="Parikh H."/>
            <person name="Huang B."/>
            <person name="Lee V."/>
            <person name="Espinosa-Alvarez O."/>
            <person name="Ortiz P.A."/>
            <person name="Costa-Martins A.G."/>
            <person name="Teixeira M.M."/>
            <person name="Buck G.A."/>
        </authorList>
    </citation>
    <scope>NUCLEOTIDE SEQUENCE [LARGE SCALE GENOMIC DNA]</scope>
    <source>
        <strain evidence="3 4">025E</strain>
    </source>
</reference>
<dbReference type="EMBL" id="MKKU01000110">
    <property type="protein sequence ID" value="RNF23939.1"/>
    <property type="molecule type" value="Genomic_DNA"/>
</dbReference>
<feature type="region of interest" description="Disordered" evidence="2">
    <location>
        <begin position="1030"/>
        <end position="1065"/>
    </location>
</feature>
<evidence type="ECO:0000313" key="4">
    <source>
        <dbReference type="Proteomes" id="UP000284403"/>
    </source>
</evidence>
<dbReference type="Proteomes" id="UP000284403">
    <property type="component" value="Unassembled WGS sequence"/>
</dbReference>
<feature type="region of interest" description="Disordered" evidence="2">
    <location>
        <begin position="1108"/>
        <end position="1128"/>
    </location>
</feature>